<keyword evidence="2" id="KW-1133">Transmembrane helix</keyword>
<protein>
    <recommendedName>
        <fullName evidence="5">Tetratricopeptide repeat-containing protein</fullName>
    </recommendedName>
</protein>
<sequence length="152" mass="16506">MRRPAFLGAVAMTVLLAMYAAYVGQRAIAFMETGDPVAVGIGAGLLVMPLLAIWWLAMEWRLGIAVQRMGDRLGLEGRLPLAGGSRSSSRGEPSPQAHAAFERARAGAEARPDDWSAWFEVGFAYEAAGDKRMARRALSHAASLFREESRRS</sequence>
<reference evidence="3 4" key="1">
    <citation type="submission" date="2023-09" db="EMBL/GenBank/DDBJ databases">
        <title>Demequina sp. a novel bacteria isolated from Capsicum annuum.</title>
        <authorList>
            <person name="Humaira Z."/>
            <person name="Lee J."/>
            <person name="Cho D."/>
        </authorList>
    </citation>
    <scope>NUCLEOTIDE SEQUENCE [LARGE SCALE GENOMIC DNA]</scope>
    <source>
        <strain evidence="3 4">OYTSA14</strain>
    </source>
</reference>
<gene>
    <name evidence="3" type="ORF">RN606_08425</name>
</gene>
<dbReference type="Gene3D" id="1.25.40.10">
    <property type="entry name" value="Tetratricopeptide repeat domain"/>
    <property type="match status" value="1"/>
</dbReference>
<feature type="transmembrane region" description="Helical" evidence="2">
    <location>
        <begin position="36"/>
        <end position="58"/>
    </location>
</feature>
<accession>A0AA96F3S9</accession>
<evidence type="ECO:0008006" key="5">
    <source>
        <dbReference type="Google" id="ProtNLM"/>
    </source>
</evidence>
<keyword evidence="2" id="KW-0812">Transmembrane</keyword>
<keyword evidence="4" id="KW-1185">Reference proteome</keyword>
<feature type="region of interest" description="Disordered" evidence="1">
    <location>
        <begin position="81"/>
        <end position="111"/>
    </location>
</feature>
<dbReference type="AlphaFoldDB" id="A0AA96F3S9"/>
<feature type="compositionally biased region" description="Low complexity" evidence="1">
    <location>
        <begin position="81"/>
        <end position="99"/>
    </location>
</feature>
<dbReference type="RefSeq" id="WP_313496271.1">
    <property type="nucleotide sequence ID" value="NZ_CP134879.1"/>
</dbReference>
<evidence type="ECO:0000256" key="1">
    <source>
        <dbReference type="SAM" id="MobiDB-lite"/>
    </source>
</evidence>
<dbReference type="InterPro" id="IPR011990">
    <property type="entry name" value="TPR-like_helical_dom_sf"/>
</dbReference>
<proteinExistence type="predicted"/>
<dbReference type="EMBL" id="CP134879">
    <property type="protein sequence ID" value="WNM23392.1"/>
    <property type="molecule type" value="Genomic_DNA"/>
</dbReference>
<feature type="compositionally biased region" description="Basic and acidic residues" evidence="1">
    <location>
        <begin position="100"/>
        <end position="111"/>
    </location>
</feature>
<evidence type="ECO:0000256" key="2">
    <source>
        <dbReference type="SAM" id="Phobius"/>
    </source>
</evidence>
<evidence type="ECO:0000313" key="4">
    <source>
        <dbReference type="Proteomes" id="UP001304125"/>
    </source>
</evidence>
<organism evidence="3 4">
    <name type="scientific">Demequina capsici</name>
    <dbReference type="NCBI Taxonomy" id="3075620"/>
    <lineage>
        <taxon>Bacteria</taxon>
        <taxon>Bacillati</taxon>
        <taxon>Actinomycetota</taxon>
        <taxon>Actinomycetes</taxon>
        <taxon>Micrococcales</taxon>
        <taxon>Demequinaceae</taxon>
        <taxon>Demequina</taxon>
    </lineage>
</organism>
<keyword evidence="2" id="KW-0472">Membrane</keyword>
<dbReference type="Proteomes" id="UP001304125">
    <property type="component" value="Chromosome"/>
</dbReference>
<name>A0AA96F3S9_9MICO</name>
<evidence type="ECO:0000313" key="3">
    <source>
        <dbReference type="EMBL" id="WNM23392.1"/>
    </source>
</evidence>